<dbReference type="RefSeq" id="XP_035661461.1">
    <property type="nucleotide sequence ID" value="XM_035805568.1"/>
</dbReference>
<keyword evidence="3" id="KW-0732">Signal</keyword>
<sequence>MAARKLVLAVCVVLVAAFFPGCDGRGSGAPTSACTSMSPGHLNNGTAVTEQSSASPYSIVVGDKYTPGRTLSVQIVGPVFKGFLLQARRPGMTSPVGTFSSPPTDTKAIECTAADSSMTHANTNPKQNITLTWTAPSTGVGNVQFVATVAEEKVTYWMNIQSRQVRQASGAIFAQPTFYVIILCLLQSAYVMAK</sequence>
<name>C3YEZ5_BRAFL</name>
<evidence type="ECO:0000259" key="4">
    <source>
        <dbReference type="PROSITE" id="PS51019"/>
    </source>
</evidence>
<evidence type="ECO:0000313" key="7">
    <source>
        <dbReference type="RefSeq" id="XP_035661461.1"/>
    </source>
</evidence>
<dbReference type="PROSITE" id="PS51019">
    <property type="entry name" value="REELIN"/>
    <property type="match status" value="1"/>
</dbReference>
<keyword evidence="2" id="KW-0472">Membrane</keyword>
<dbReference type="GeneID" id="118405801"/>
<feature type="chain" id="PRO_5044729180" evidence="3">
    <location>
        <begin position="25"/>
        <end position="194"/>
    </location>
</feature>
<gene>
    <name evidence="7" type="primary">LOC118405801</name>
    <name evidence="5" type="ORF">BRAFLDRAFT_126601</name>
</gene>
<dbReference type="InterPro" id="IPR051237">
    <property type="entry name" value="Ferric-chelate_Red/DefProt"/>
</dbReference>
<dbReference type="OrthoDB" id="6418377at2759"/>
<evidence type="ECO:0000256" key="1">
    <source>
        <dbReference type="ARBA" id="ARBA00009195"/>
    </source>
</evidence>
<dbReference type="STRING" id="7739.C3YEZ5"/>
<evidence type="ECO:0000313" key="5">
    <source>
        <dbReference type="EMBL" id="EEN61239.1"/>
    </source>
</evidence>
<evidence type="ECO:0000313" key="6">
    <source>
        <dbReference type="Proteomes" id="UP000001554"/>
    </source>
</evidence>
<feature type="domain" description="Reelin" evidence="4">
    <location>
        <begin position="19"/>
        <end position="180"/>
    </location>
</feature>
<dbReference type="InterPro" id="IPR002861">
    <property type="entry name" value="Reeler_dom"/>
</dbReference>
<evidence type="ECO:0000256" key="2">
    <source>
        <dbReference type="SAM" id="Phobius"/>
    </source>
</evidence>
<reference evidence="6" key="2">
    <citation type="journal article" date="2020" name="Nat. Ecol. Evol.">
        <title>Deeply conserved synteny resolves early events in vertebrate evolution.</title>
        <authorList>
            <person name="Simakov O."/>
            <person name="Marletaz F."/>
            <person name="Yue J.X."/>
            <person name="O'Connell B."/>
            <person name="Jenkins J."/>
            <person name="Brandt A."/>
            <person name="Calef R."/>
            <person name="Tung C.H."/>
            <person name="Huang T.K."/>
            <person name="Schmutz J."/>
            <person name="Satoh N."/>
            <person name="Yu J.K."/>
            <person name="Putnam N.H."/>
            <person name="Green R.E."/>
            <person name="Rokhsar D.S."/>
        </authorList>
    </citation>
    <scope>NUCLEOTIDE SEQUENCE [LARGE SCALE GENOMIC DNA]</scope>
    <source>
        <strain evidence="6">S238N-H82</strain>
    </source>
</reference>
<dbReference type="InParanoid" id="C3YEZ5"/>
<dbReference type="Proteomes" id="UP000001554">
    <property type="component" value="Chromosome 18"/>
</dbReference>
<dbReference type="InterPro" id="IPR042307">
    <property type="entry name" value="Reeler_sf"/>
</dbReference>
<dbReference type="CDD" id="cd08544">
    <property type="entry name" value="Reeler"/>
    <property type="match status" value="1"/>
</dbReference>
<protein>
    <submittedName>
        <fullName evidence="7">Defense protein 3</fullName>
    </submittedName>
</protein>
<evidence type="ECO:0000256" key="3">
    <source>
        <dbReference type="SAM" id="SignalP"/>
    </source>
</evidence>
<keyword evidence="2" id="KW-0812">Transmembrane</keyword>
<dbReference type="EMBL" id="GG666507">
    <property type="protein sequence ID" value="EEN61239.1"/>
    <property type="molecule type" value="Genomic_DNA"/>
</dbReference>
<dbReference type="eggNOG" id="ENOG502RZGI">
    <property type="taxonomic scope" value="Eukaryota"/>
</dbReference>
<reference evidence="7" key="3">
    <citation type="submission" date="2025-04" db="UniProtKB">
        <authorList>
            <consortium name="RefSeq"/>
        </authorList>
    </citation>
    <scope>IDENTIFICATION</scope>
    <source>
        <strain evidence="7">S238N-H82</strain>
        <tissue evidence="7">Testes</tissue>
    </source>
</reference>
<keyword evidence="6" id="KW-1185">Reference proteome</keyword>
<dbReference type="OMA" id="WINVRSN"/>
<comment type="similarity">
    <text evidence="1">Belongs to the FRRS1 family.</text>
</comment>
<feature type="transmembrane region" description="Helical" evidence="2">
    <location>
        <begin position="172"/>
        <end position="193"/>
    </location>
</feature>
<proteinExistence type="inferred from homology"/>
<accession>C3YEZ5</accession>
<reference evidence="5" key="1">
    <citation type="journal article" date="2008" name="Nature">
        <title>The amphioxus genome and the evolution of the chordate karyotype.</title>
        <authorList>
            <consortium name="US DOE Joint Genome Institute (JGI-PGF)"/>
            <person name="Putnam N.H."/>
            <person name="Butts T."/>
            <person name="Ferrier D.E.K."/>
            <person name="Furlong R.F."/>
            <person name="Hellsten U."/>
            <person name="Kawashima T."/>
            <person name="Robinson-Rechavi M."/>
            <person name="Shoguchi E."/>
            <person name="Terry A."/>
            <person name="Yu J.-K."/>
            <person name="Benito-Gutierrez E.L."/>
            <person name="Dubchak I."/>
            <person name="Garcia-Fernandez J."/>
            <person name="Gibson-Brown J.J."/>
            <person name="Grigoriev I.V."/>
            <person name="Horton A.C."/>
            <person name="de Jong P.J."/>
            <person name="Jurka J."/>
            <person name="Kapitonov V.V."/>
            <person name="Kohara Y."/>
            <person name="Kuroki Y."/>
            <person name="Lindquist E."/>
            <person name="Lucas S."/>
            <person name="Osoegawa K."/>
            <person name="Pennacchio L.A."/>
            <person name="Salamov A.A."/>
            <person name="Satou Y."/>
            <person name="Sauka-Spengler T."/>
            <person name="Schmutz J."/>
            <person name="Shin-I T."/>
            <person name="Toyoda A."/>
            <person name="Bronner-Fraser M."/>
            <person name="Fujiyama A."/>
            <person name="Holland L.Z."/>
            <person name="Holland P.W.H."/>
            <person name="Satoh N."/>
            <person name="Rokhsar D.S."/>
        </authorList>
    </citation>
    <scope>NUCLEOTIDE SEQUENCE [LARGE SCALE GENOMIC DNA]</scope>
    <source>
        <strain evidence="5">S238N-H82</strain>
        <tissue evidence="5">Testes</tissue>
    </source>
</reference>
<dbReference type="PANTHER" id="PTHR45828:SF33">
    <property type="entry name" value="DOMON DOMAIN-CONTAINING PROTEIN"/>
    <property type="match status" value="1"/>
</dbReference>
<organism>
    <name type="scientific">Branchiostoma floridae</name>
    <name type="common">Florida lancelet</name>
    <name type="synonym">Amphioxus</name>
    <dbReference type="NCBI Taxonomy" id="7739"/>
    <lineage>
        <taxon>Eukaryota</taxon>
        <taxon>Metazoa</taxon>
        <taxon>Chordata</taxon>
        <taxon>Cephalochordata</taxon>
        <taxon>Leptocardii</taxon>
        <taxon>Amphioxiformes</taxon>
        <taxon>Branchiostomatidae</taxon>
        <taxon>Branchiostoma</taxon>
    </lineage>
</organism>
<dbReference type="Pfam" id="PF02014">
    <property type="entry name" value="Reeler"/>
    <property type="match status" value="1"/>
</dbReference>
<keyword evidence="2" id="KW-1133">Transmembrane helix</keyword>
<dbReference type="AlphaFoldDB" id="C3YEZ5"/>
<feature type="signal peptide" evidence="3">
    <location>
        <begin position="1"/>
        <end position="24"/>
    </location>
</feature>
<dbReference type="KEGG" id="bfo:118405801"/>
<dbReference type="Gene3D" id="2.60.40.4060">
    <property type="entry name" value="Reeler domain"/>
    <property type="match status" value="1"/>
</dbReference>
<dbReference type="FunFam" id="2.60.40.4060:FF:000003">
    <property type="entry name" value="Ferric chelate reductase 1"/>
    <property type="match status" value="1"/>
</dbReference>
<dbReference type="PANTHER" id="PTHR45828">
    <property type="entry name" value="CYTOCHROME B561/FERRIC REDUCTASE TRANSMEMBRANE"/>
    <property type="match status" value="1"/>
</dbReference>
<dbReference type="GO" id="GO:0016020">
    <property type="term" value="C:membrane"/>
    <property type="evidence" value="ECO:0000318"/>
    <property type="project" value="GO_Central"/>
</dbReference>